<proteinExistence type="predicted"/>
<comment type="caution">
    <text evidence="4">The sequence shown here is derived from an EMBL/GenBank/DDBJ whole genome shotgun (WGS) entry which is preliminary data.</text>
</comment>
<dbReference type="InterPro" id="IPR012893">
    <property type="entry name" value="HipA-like_C"/>
</dbReference>
<dbReference type="EMBL" id="BMCU01000006">
    <property type="protein sequence ID" value="GGG27376.1"/>
    <property type="molecule type" value="Genomic_DNA"/>
</dbReference>
<gene>
    <name evidence="4" type="ORF">GCM10007304_46500</name>
</gene>
<dbReference type="Proteomes" id="UP000654257">
    <property type="component" value="Unassembled WGS sequence"/>
</dbReference>
<feature type="domain" description="HipA-like C-terminal" evidence="3">
    <location>
        <begin position="45"/>
        <end position="232"/>
    </location>
</feature>
<evidence type="ECO:0000256" key="2">
    <source>
        <dbReference type="ARBA" id="ARBA00022777"/>
    </source>
</evidence>
<dbReference type="Gene3D" id="1.10.1070.20">
    <property type="match status" value="1"/>
</dbReference>
<keyword evidence="5" id="KW-1185">Reference proteome</keyword>
<evidence type="ECO:0000259" key="3">
    <source>
        <dbReference type="Pfam" id="PF07804"/>
    </source>
</evidence>
<reference evidence="4" key="2">
    <citation type="submission" date="2020-09" db="EMBL/GenBank/DDBJ databases">
        <authorList>
            <person name="Sun Q."/>
            <person name="Sedlacek I."/>
        </authorList>
    </citation>
    <scope>NUCLEOTIDE SEQUENCE</scope>
    <source>
        <strain evidence="4">CCM 7905</strain>
    </source>
</reference>
<dbReference type="Pfam" id="PF07804">
    <property type="entry name" value="HipA_C"/>
    <property type="match status" value="1"/>
</dbReference>
<evidence type="ECO:0000256" key="1">
    <source>
        <dbReference type="ARBA" id="ARBA00022679"/>
    </source>
</evidence>
<dbReference type="GO" id="GO:0016301">
    <property type="term" value="F:kinase activity"/>
    <property type="evidence" value="ECO:0007669"/>
    <property type="project" value="UniProtKB-KW"/>
</dbReference>
<evidence type="ECO:0000313" key="4">
    <source>
        <dbReference type="EMBL" id="GGG27376.1"/>
    </source>
</evidence>
<reference evidence="4" key="1">
    <citation type="journal article" date="2014" name="Int. J. Syst. Evol. Microbiol.">
        <title>Complete genome sequence of Corynebacterium casei LMG S-19264T (=DSM 44701T), isolated from a smear-ripened cheese.</title>
        <authorList>
            <consortium name="US DOE Joint Genome Institute (JGI-PGF)"/>
            <person name="Walter F."/>
            <person name="Albersmeier A."/>
            <person name="Kalinowski J."/>
            <person name="Ruckert C."/>
        </authorList>
    </citation>
    <scope>NUCLEOTIDE SEQUENCE</scope>
    <source>
        <strain evidence="4">CCM 7905</strain>
    </source>
</reference>
<dbReference type="AlphaFoldDB" id="A0A917G858"/>
<keyword evidence="1" id="KW-0808">Transferase</keyword>
<accession>A0A917G858</accession>
<name>A0A917G858_9NOCA</name>
<sequence>MVHLHRSAPWPLFAVRDISDWIVVSQEARGLDPKDWVALPEDAGRDGQSSWWLFKPIKRASYRRCDDSSEKIASELAGLIGLPAARVELASRGHESGIISRNVTPDGCSLESGDTLLSEFGDYLSCAGDDRPKNRVGHNLDNIERLLDGVHAFGALASTTSGFGLFAGYLAFDAWIANTDRHAINWGVLTENDDGARSLAPSFDHGSALASGAQEEFVATRDATEYAERGMAHRFENGQNVPLVKLAKNAVARAGASGNQWIERIGELDPDAVQSVVHAVPGMSEVRRTFVSTLLNTNQRRLTA</sequence>
<keyword evidence="2" id="KW-0418">Kinase</keyword>
<organism evidence="4 5">
    <name type="scientific">Rhodococcoides trifolii</name>
    <dbReference type="NCBI Taxonomy" id="908250"/>
    <lineage>
        <taxon>Bacteria</taxon>
        <taxon>Bacillati</taxon>
        <taxon>Actinomycetota</taxon>
        <taxon>Actinomycetes</taxon>
        <taxon>Mycobacteriales</taxon>
        <taxon>Nocardiaceae</taxon>
        <taxon>Rhodococcoides</taxon>
    </lineage>
</organism>
<evidence type="ECO:0000313" key="5">
    <source>
        <dbReference type="Proteomes" id="UP000654257"/>
    </source>
</evidence>
<protein>
    <recommendedName>
        <fullName evidence="3">HipA-like C-terminal domain-containing protein</fullName>
    </recommendedName>
</protein>